<dbReference type="GO" id="GO:0006629">
    <property type="term" value="P:lipid metabolic process"/>
    <property type="evidence" value="ECO:0007669"/>
    <property type="project" value="InterPro"/>
</dbReference>
<dbReference type="Pfam" id="PF01764">
    <property type="entry name" value="Lipase_3"/>
    <property type="match status" value="1"/>
</dbReference>
<dbReference type="OrthoDB" id="426718at2759"/>
<dbReference type="OMA" id="PRTGDYN"/>
<dbReference type="AlphaFoldDB" id="W6NAB1"/>
<dbReference type="PANTHER" id="PTHR45908">
    <property type="entry name" value="PROTEIN CBG11750-RELATED"/>
    <property type="match status" value="1"/>
</dbReference>
<dbReference type="Proteomes" id="UP000025227">
    <property type="component" value="Unplaced"/>
</dbReference>
<organism evidence="3">
    <name type="scientific">Haemonchus contortus</name>
    <name type="common">Barber pole worm</name>
    <dbReference type="NCBI Taxonomy" id="6289"/>
    <lineage>
        <taxon>Eukaryota</taxon>
        <taxon>Metazoa</taxon>
        <taxon>Ecdysozoa</taxon>
        <taxon>Nematoda</taxon>
        <taxon>Chromadorea</taxon>
        <taxon>Rhabditida</taxon>
        <taxon>Rhabditina</taxon>
        <taxon>Rhabditomorpha</taxon>
        <taxon>Strongyloidea</taxon>
        <taxon>Trichostrongylidae</taxon>
        <taxon>Haemonchus</taxon>
    </lineage>
</organism>
<reference evidence="3" key="1">
    <citation type="submission" date="2013-03" db="EMBL/GenBank/DDBJ databases">
        <authorList>
            <person name="Aslett M."/>
        </authorList>
    </citation>
    <scope>NUCLEOTIDE SEQUENCE [LARGE SCALE GENOMIC DNA]</scope>
    <source>
        <strain evidence="3">ISE/inbred ISE</strain>
    </source>
</reference>
<evidence type="ECO:0000313" key="4">
    <source>
        <dbReference type="Proteomes" id="UP000025227"/>
    </source>
</evidence>
<dbReference type="WBParaSite" id="HCON_00162220-00001">
    <property type="protein sequence ID" value="HCON_00162220-00001"/>
    <property type="gene ID" value="HCON_00162220"/>
</dbReference>
<reference evidence="5" key="3">
    <citation type="submission" date="2020-12" db="UniProtKB">
        <authorList>
            <consortium name="WormBaseParasite"/>
        </authorList>
    </citation>
    <scope>IDENTIFICATION</scope>
    <source>
        <strain evidence="5">MHco3</strain>
    </source>
</reference>
<evidence type="ECO:0000313" key="5">
    <source>
        <dbReference type="WBParaSite" id="HCON_00162220-00001"/>
    </source>
</evidence>
<sequence>MWLQILISITIVGFVFGQTLDPEECERCVHRNQLWCLEPLGCIDKSTPCANNITLDINCPRLPDPAYAYNDTFARNYIYPLIGGLFGETPIPCLKNNLPYVSFYKTINVTCSDELPNVTCHGYTALDPVEKAVIIVYHGASSNTEKLEIGASIYEEKIPFFDDGHIYKYYHDAFMHIWAATLSKQVSTFKYLYPDYKLYVTGHSAGGALAGVTAAYLVKWNHWLPKDVRLITLGQPRTGDYEFALWHDAAFPYSYRINHHHDPVPHTPPMKGKDEPFHYRYEVWYDNDMAVGQPYTICPEGDGNYCSNLANNTDGAEHLVYFNRPMKVWGPAGCPP</sequence>
<dbReference type="InterPro" id="IPR002921">
    <property type="entry name" value="Fungal_lipase-type"/>
</dbReference>
<proteinExistence type="predicted"/>
<dbReference type="SUPFAM" id="SSF53474">
    <property type="entry name" value="alpha/beta-Hydrolases"/>
    <property type="match status" value="1"/>
</dbReference>
<reference evidence="3" key="2">
    <citation type="submission" date="2013-05" db="EMBL/GenBank/DDBJ databases">
        <title>The genome and transcriptome of Haemonchus contortus: a key model parasite for drug and vaccine discovery.</title>
        <authorList>
            <person name="Laing R."/>
            <person name="Kikuchi T."/>
            <person name="Martinelli A."/>
            <person name="Tsai I.J."/>
            <person name="Beech R.N."/>
            <person name="Redman E."/>
            <person name="Holroyd N."/>
            <person name="Bartley D.J."/>
            <person name="Beasley H."/>
            <person name="Britton C."/>
            <person name="Curran D."/>
            <person name="Devaney E."/>
            <person name="Gilabert A."/>
            <person name="Jackson F."/>
            <person name="Hunt M."/>
            <person name="Johnston S."/>
            <person name="Kryukov I."/>
            <person name="Li K."/>
            <person name="Morrison A.A."/>
            <person name="Reid A.J."/>
            <person name="Sargison N."/>
            <person name="Saunders G."/>
            <person name="Wasmuth J.D."/>
            <person name="Wolstenholme A."/>
            <person name="Berriman M."/>
            <person name="Gilleard J.S."/>
            <person name="Cotton J.A."/>
        </authorList>
    </citation>
    <scope>NUCLEOTIDE SEQUENCE [LARGE SCALE GENOMIC DNA]</scope>
    <source>
        <strain evidence="3">ISE/inbred ISE</strain>
    </source>
</reference>
<evidence type="ECO:0000256" key="1">
    <source>
        <dbReference type="SAM" id="SignalP"/>
    </source>
</evidence>
<dbReference type="EMBL" id="CAVP010056644">
    <property type="protein sequence ID" value="CDL94228.1"/>
    <property type="molecule type" value="Genomic_DNA"/>
</dbReference>
<feature type="chain" id="PRO_5044739872" evidence="1">
    <location>
        <begin position="18"/>
        <end position="336"/>
    </location>
</feature>
<keyword evidence="1" id="KW-0732">Signal</keyword>
<evidence type="ECO:0000259" key="2">
    <source>
        <dbReference type="Pfam" id="PF01764"/>
    </source>
</evidence>
<dbReference type="Gene3D" id="3.40.50.1820">
    <property type="entry name" value="alpha/beta hydrolase"/>
    <property type="match status" value="1"/>
</dbReference>
<keyword evidence="4" id="KW-1185">Reference proteome</keyword>
<dbReference type="CDD" id="cd00519">
    <property type="entry name" value="Lipase_3"/>
    <property type="match status" value="1"/>
</dbReference>
<dbReference type="InterPro" id="IPR029058">
    <property type="entry name" value="AB_hydrolase_fold"/>
</dbReference>
<accession>W6NAB1</accession>
<name>W6NAB1_HAECO</name>
<protein>
    <submittedName>
        <fullName evidence="3 5">Lipase domain containing protein</fullName>
    </submittedName>
</protein>
<feature type="signal peptide" evidence="1">
    <location>
        <begin position="1"/>
        <end position="17"/>
    </location>
</feature>
<gene>
    <name evidence="3" type="ORF">HCOI_01105700</name>
</gene>
<dbReference type="PANTHER" id="PTHR45908:SF11">
    <property type="entry name" value="FUNGAL LIPASE-LIKE DOMAIN-CONTAINING PROTEIN"/>
    <property type="match status" value="1"/>
</dbReference>
<feature type="domain" description="Fungal lipase-type" evidence="2">
    <location>
        <begin position="136"/>
        <end position="270"/>
    </location>
</feature>
<evidence type="ECO:0000313" key="3">
    <source>
        <dbReference type="EMBL" id="CDL94228.1"/>
    </source>
</evidence>